<name>A0ACC3THW3_9ASCO</name>
<evidence type="ECO:0000313" key="2">
    <source>
        <dbReference type="Proteomes" id="UP001489719"/>
    </source>
</evidence>
<sequence length="554" mass="62118">MQRFALLAALRDAVLDSALVGDGYDHSLPSATLSPVRQDIERTREEMPRLSTYLESLDRQYFLQTSMEVAAKSLKKLPSMSDAGNDSTADIPTQFTNDLVSEIMRTQKQLIASQSTLLSHYISLLEFTAESYVFPVSSILESSDSLYAMHGPELQFDVDALLISDTSGLTTDADSFTGATQNQFNKLFTEALWRHEAEDRSTSLSQEPTVTLEQHNQITSSITNALEVAKKEVEKLHQDVESERSEKENLLQAVGELEASVLDISAKQRGQQDEIRFELENVQEQLLQTQSELQCQLDLHTQTDEKHAQELQRLQRQLAPSPQIPESTSAADVEKLQAENSKLQEQVAQLETDMAVQAEQHAAEFETILMQNASLNERLAEMDTKKSNRNSVQASSVKSVPPTATVSDEHLADSGLNGTDDPQRKITMLQTELHGLVSSYENLMGRSLEYENERVHLEREIASLRDKNERLEAKILDNRVKVLASHTNSSSNTENINPNGTVSQSESATIGVLRKEFRKLVAEMKSDHAAAMKAEFEERRRLEKVIRDMKRTAI</sequence>
<accession>A0ACC3THW3</accession>
<keyword evidence="2" id="KW-1185">Reference proteome</keyword>
<evidence type="ECO:0000313" key="1">
    <source>
        <dbReference type="EMBL" id="KAK9319718.1"/>
    </source>
</evidence>
<protein>
    <submittedName>
        <fullName evidence="1">Uncharacterized protein</fullName>
    </submittedName>
</protein>
<dbReference type="Proteomes" id="UP001489719">
    <property type="component" value="Unassembled WGS sequence"/>
</dbReference>
<gene>
    <name evidence="1" type="ORF">V1517DRAFT_331660</name>
</gene>
<proteinExistence type="predicted"/>
<dbReference type="EMBL" id="MU970167">
    <property type="protein sequence ID" value="KAK9319718.1"/>
    <property type="molecule type" value="Genomic_DNA"/>
</dbReference>
<comment type="caution">
    <text evidence="1">The sequence shown here is derived from an EMBL/GenBank/DDBJ whole genome shotgun (WGS) entry which is preliminary data.</text>
</comment>
<organism evidence="1 2">
    <name type="scientific">Lipomyces orientalis</name>
    <dbReference type="NCBI Taxonomy" id="1233043"/>
    <lineage>
        <taxon>Eukaryota</taxon>
        <taxon>Fungi</taxon>
        <taxon>Dikarya</taxon>
        <taxon>Ascomycota</taxon>
        <taxon>Saccharomycotina</taxon>
        <taxon>Lipomycetes</taxon>
        <taxon>Lipomycetales</taxon>
        <taxon>Lipomycetaceae</taxon>
        <taxon>Lipomyces</taxon>
    </lineage>
</organism>
<reference evidence="2" key="1">
    <citation type="journal article" date="2024" name="Front. Bioeng. Biotechnol.">
        <title>Genome-scale model development and genomic sequencing of the oleaginous clade Lipomyces.</title>
        <authorList>
            <person name="Czajka J.J."/>
            <person name="Han Y."/>
            <person name="Kim J."/>
            <person name="Mondo S.J."/>
            <person name="Hofstad B.A."/>
            <person name="Robles A."/>
            <person name="Haridas S."/>
            <person name="Riley R."/>
            <person name="LaButti K."/>
            <person name="Pangilinan J."/>
            <person name="Andreopoulos W."/>
            <person name="Lipzen A."/>
            <person name="Yan J."/>
            <person name="Wang M."/>
            <person name="Ng V."/>
            <person name="Grigoriev I.V."/>
            <person name="Spatafora J.W."/>
            <person name="Magnuson J.K."/>
            <person name="Baker S.E."/>
            <person name="Pomraning K.R."/>
        </authorList>
    </citation>
    <scope>NUCLEOTIDE SEQUENCE [LARGE SCALE GENOMIC DNA]</scope>
    <source>
        <strain evidence="2">CBS 10300</strain>
    </source>
</reference>